<protein>
    <recommendedName>
        <fullName evidence="3">Transcriptional regulator</fullName>
    </recommendedName>
</protein>
<dbReference type="RefSeq" id="WP_211913083.1">
    <property type="nucleotide sequence ID" value="NZ_CP036498.1"/>
</dbReference>
<dbReference type="SUPFAM" id="SSF46894">
    <property type="entry name" value="C-terminal effector domain of the bipartite response regulators"/>
    <property type="match status" value="1"/>
</dbReference>
<evidence type="ECO:0000313" key="2">
    <source>
        <dbReference type="Proteomes" id="UP000682843"/>
    </source>
</evidence>
<organism evidence="1 2">
    <name type="scientific">Tardiphaga alba</name>
    <dbReference type="NCBI Taxonomy" id="340268"/>
    <lineage>
        <taxon>Bacteria</taxon>
        <taxon>Pseudomonadati</taxon>
        <taxon>Pseudomonadota</taxon>
        <taxon>Alphaproteobacteria</taxon>
        <taxon>Hyphomicrobiales</taxon>
        <taxon>Nitrobacteraceae</taxon>
        <taxon>Tardiphaga</taxon>
    </lineage>
</organism>
<sequence length="100" mass="11032">MSDNVWLPNDWQVHGAQRRVLLAFVSAPAGVMTFDQVIEAARSGARGDSVAPLARRHIRQLNTKLGHLGVTITSRWGEGYEMPAASREIIRNAIQQRLAA</sequence>
<proteinExistence type="predicted"/>
<evidence type="ECO:0008006" key="3">
    <source>
        <dbReference type="Google" id="ProtNLM"/>
    </source>
</evidence>
<gene>
    <name evidence="1" type="ORF">RPMA_12350</name>
</gene>
<dbReference type="Proteomes" id="UP000682843">
    <property type="component" value="Chromosome"/>
</dbReference>
<dbReference type="InterPro" id="IPR016032">
    <property type="entry name" value="Sig_transdc_resp-reg_C-effctor"/>
</dbReference>
<keyword evidence="2" id="KW-1185">Reference proteome</keyword>
<name>A0ABX8A7B2_9BRAD</name>
<dbReference type="EMBL" id="CP036498">
    <property type="protein sequence ID" value="QUS39538.1"/>
    <property type="molecule type" value="Genomic_DNA"/>
</dbReference>
<dbReference type="InterPro" id="IPR036388">
    <property type="entry name" value="WH-like_DNA-bd_sf"/>
</dbReference>
<evidence type="ECO:0000313" key="1">
    <source>
        <dbReference type="EMBL" id="QUS39538.1"/>
    </source>
</evidence>
<accession>A0ABX8A7B2</accession>
<dbReference type="Gene3D" id="1.10.10.10">
    <property type="entry name" value="Winged helix-like DNA-binding domain superfamily/Winged helix DNA-binding domain"/>
    <property type="match status" value="1"/>
</dbReference>
<reference evidence="1 2" key="1">
    <citation type="submission" date="2019-02" db="EMBL/GenBank/DDBJ databases">
        <title>Emended description of the genus Rhodopseudomonas and description of Rhodopseudomonas albus sp. nov., a non-phototrophic, heavy-metal-tolerant bacterium isolated from garden soil.</title>
        <authorList>
            <person name="Bao Z."/>
            <person name="Cao W.W."/>
            <person name="Sato Y."/>
            <person name="Nishizawa T."/>
            <person name="Zhao J."/>
            <person name="Guo Y."/>
            <person name="Ohta H."/>
        </authorList>
    </citation>
    <scope>NUCLEOTIDE SEQUENCE [LARGE SCALE GENOMIC DNA]</scope>
    <source>
        <strain evidence="1 2">SK50-23</strain>
    </source>
</reference>